<reference evidence="2" key="1">
    <citation type="submission" date="2008-01" db="EMBL/GenBank/DDBJ databases">
        <title>Complete sequence of Shewanella halifaxensis HAW-EB4.</title>
        <authorList>
            <consortium name="US DOE Joint Genome Institute"/>
            <person name="Copeland A."/>
            <person name="Lucas S."/>
            <person name="Lapidus A."/>
            <person name="Glavina del Rio T."/>
            <person name="Dalin E."/>
            <person name="Tice H."/>
            <person name="Bruce D."/>
            <person name="Goodwin L."/>
            <person name="Pitluck S."/>
            <person name="Sims D."/>
            <person name="Brettin T."/>
            <person name="Detter J.C."/>
            <person name="Han C."/>
            <person name="Kuske C.R."/>
            <person name="Schmutz J."/>
            <person name="Larimer F."/>
            <person name="Land M."/>
            <person name="Hauser L."/>
            <person name="Kyrpides N."/>
            <person name="Kim E."/>
            <person name="Zhao J.-S."/>
            <person name="Richardson P."/>
        </authorList>
    </citation>
    <scope>NUCLEOTIDE SEQUENCE [LARGE SCALE GENOMIC DNA]</scope>
    <source>
        <strain evidence="2">HAW-EB4</strain>
    </source>
</reference>
<dbReference type="InterPro" id="IPR043005">
    <property type="entry name" value="MvaI_BcnI_rec"/>
</dbReference>
<dbReference type="Pfam" id="PF15515">
    <property type="entry name" value="MvaI_BcnI"/>
    <property type="match status" value="1"/>
</dbReference>
<dbReference type="HOGENOM" id="CLU_545003_0_0_6"/>
<dbReference type="STRING" id="458817.Shal_4065"/>
<proteinExistence type="predicted"/>
<dbReference type="EMBL" id="CP000931">
    <property type="protein sequence ID" value="ABZ78605.1"/>
    <property type="molecule type" value="Genomic_DNA"/>
</dbReference>
<dbReference type="InterPro" id="IPR029127">
    <property type="entry name" value="MvaI_BcnI"/>
</dbReference>
<dbReference type="eggNOG" id="ENOG502Z999">
    <property type="taxonomic scope" value="Bacteria"/>
</dbReference>
<accession>B0TL60</accession>
<name>B0TL60_SHEHH</name>
<dbReference type="AlphaFoldDB" id="B0TL60"/>
<dbReference type="KEGG" id="shl:Shal_4065"/>
<dbReference type="Gene3D" id="3.40.210.20">
    <property type="entry name" value="MvaI/BcnI restriction endonuclease, catalytic domain"/>
    <property type="match status" value="1"/>
</dbReference>
<evidence type="ECO:0000313" key="3">
    <source>
        <dbReference type="Proteomes" id="UP000001317"/>
    </source>
</evidence>
<evidence type="ECO:0000313" key="2">
    <source>
        <dbReference type="EMBL" id="ABZ78605.1"/>
    </source>
</evidence>
<dbReference type="Proteomes" id="UP000001317">
    <property type="component" value="Chromosome"/>
</dbReference>
<dbReference type="InterPro" id="IPR043004">
    <property type="entry name" value="MvaI_BcnI_cat"/>
</dbReference>
<evidence type="ECO:0000259" key="1">
    <source>
        <dbReference type="Pfam" id="PF15515"/>
    </source>
</evidence>
<gene>
    <name evidence="2" type="ordered locus">Shal_4065</name>
</gene>
<organism evidence="2 3">
    <name type="scientific">Shewanella halifaxensis (strain HAW-EB4)</name>
    <dbReference type="NCBI Taxonomy" id="458817"/>
    <lineage>
        <taxon>Bacteria</taxon>
        <taxon>Pseudomonadati</taxon>
        <taxon>Pseudomonadota</taxon>
        <taxon>Gammaproteobacteria</taxon>
        <taxon>Alteromonadales</taxon>
        <taxon>Shewanellaceae</taxon>
        <taxon>Shewanella</taxon>
    </lineage>
</organism>
<keyword evidence="3" id="KW-1185">Reference proteome</keyword>
<sequence>MIKKALDMFEGKAIIVGLDYELYDYQAKLVIAQASGALTWADLWRRLLNEPLLPLPEDSSIFRVIEKHSSPLGDYRTALIHRKNKVDNNMSDDNINCQEQVSNKRFLPNGNEKELIKKVQKYIRNNYSLVRLTFTMLDKSTIDASKPICKMFYDNDIFNYETAIDGDISYRNVMVFNRDGHDLIKTSFYRPKAKPHKKGDPRFWPWGFKKSIEQDTLIYITTFENTAVIIPLTEPVCTDAHLESVFGSIISHVNLVEELINEIKQFSGRWVKSCNPSKKSPKDVGDTLELLLGLDINNRSDADYKSSIELKAKRSSSKTADTLFSQVPDWNVSPIKSVRDMMLTYGYLSTHKQRQGYKDLFVTVSNIPNPQGLFLEVDYDAEQVVQYHVIGSKKEVTAIWLFEKLQGRLIEKHPNTAWIIADETLIDGEYHFNYNKLELTSNPIFSQFLSLIEQGVVRYDWRGGYEIDGSGRVDKGHAFRLKSPKFRDELFGEIETVSLI</sequence>
<protein>
    <recommendedName>
        <fullName evidence="1">MvaI/BcnI restriction endonuclease domain-containing protein</fullName>
    </recommendedName>
</protein>
<dbReference type="Gene3D" id="3.30.70.3570">
    <property type="entry name" value="MvaI/BcnI restriction endonuclease, recognition domain"/>
    <property type="match status" value="1"/>
</dbReference>
<feature type="domain" description="MvaI/BcnI restriction endonuclease" evidence="1">
    <location>
        <begin position="262"/>
        <end position="486"/>
    </location>
</feature>
<dbReference type="REBASE" id="17208">
    <property type="entry name" value="ShaHORF4064P"/>
</dbReference>